<dbReference type="EMBL" id="GG662851">
    <property type="protein sequence ID" value="EWS76437.1"/>
    <property type="molecule type" value="Genomic_DNA"/>
</dbReference>
<sequence length="71" mass="8894">MLQVEIIYCNNLKQIYRPNKFQYSYQKKRLLFVKRYYSKLLSQQRDNKKSLIKNKTKIFYLSKIEYQCKNE</sequence>
<reference evidence="2" key="1">
    <citation type="journal article" date="2006" name="PLoS Biol.">
        <title>Macronuclear genome sequence of the ciliate Tetrahymena thermophila, a model eukaryote.</title>
        <authorList>
            <person name="Eisen J.A."/>
            <person name="Coyne R.S."/>
            <person name="Wu M."/>
            <person name="Wu D."/>
            <person name="Thiagarajan M."/>
            <person name="Wortman J.R."/>
            <person name="Badger J.H."/>
            <person name="Ren Q."/>
            <person name="Amedeo P."/>
            <person name="Jones K.M."/>
            <person name="Tallon L.J."/>
            <person name="Delcher A.L."/>
            <person name="Salzberg S.L."/>
            <person name="Silva J.C."/>
            <person name="Haas B.J."/>
            <person name="Majoros W.H."/>
            <person name="Farzad M."/>
            <person name="Carlton J.M."/>
            <person name="Smith R.K. Jr."/>
            <person name="Garg J."/>
            <person name="Pearlman R.E."/>
            <person name="Karrer K.M."/>
            <person name="Sun L."/>
            <person name="Manning G."/>
            <person name="Elde N.C."/>
            <person name="Turkewitz A.P."/>
            <person name="Asai D.J."/>
            <person name="Wilkes D.E."/>
            <person name="Wang Y."/>
            <person name="Cai H."/>
            <person name="Collins K."/>
            <person name="Stewart B.A."/>
            <person name="Lee S.R."/>
            <person name="Wilamowska K."/>
            <person name="Weinberg Z."/>
            <person name="Ruzzo W.L."/>
            <person name="Wloga D."/>
            <person name="Gaertig J."/>
            <person name="Frankel J."/>
            <person name="Tsao C.-C."/>
            <person name="Gorovsky M.A."/>
            <person name="Keeling P.J."/>
            <person name="Waller R.F."/>
            <person name="Patron N.J."/>
            <person name="Cherry J.M."/>
            <person name="Stover N.A."/>
            <person name="Krieger C.J."/>
            <person name="del Toro C."/>
            <person name="Ryder H.F."/>
            <person name="Williamson S.C."/>
            <person name="Barbeau R.A."/>
            <person name="Hamilton E.P."/>
            <person name="Orias E."/>
        </authorList>
    </citation>
    <scope>NUCLEOTIDE SEQUENCE [LARGE SCALE GENOMIC DNA]</scope>
    <source>
        <strain evidence="2">SB210</strain>
    </source>
</reference>
<evidence type="ECO:0000313" key="1">
    <source>
        <dbReference type="EMBL" id="EWS76437.1"/>
    </source>
</evidence>
<organism evidence="1 2">
    <name type="scientific">Tetrahymena thermophila (strain SB210)</name>
    <dbReference type="NCBI Taxonomy" id="312017"/>
    <lineage>
        <taxon>Eukaryota</taxon>
        <taxon>Sar</taxon>
        <taxon>Alveolata</taxon>
        <taxon>Ciliophora</taxon>
        <taxon>Intramacronucleata</taxon>
        <taxon>Oligohymenophorea</taxon>
        <taxon>Hymenostomatida</taxon>
        <taxon>Tetrahymenina</taxon>
        <taxon>Tetrahymenidae</taxon>
        <taxon>Tetrahymena</taxon>
    </lineage>
</organism>
<dbReference type="GeneID" id="24442459"/>
<keyword evidence="2" id="KW-1185">Reference proteome</keyword>
<evidence type="ECO:0000313" key="2">
    <source>
        <dbReference type="Proteomes" id="UP000009168"/>
    </source>
</evidence>
<accession>W7XF61</accession>
<dbReference type="InParanoid" id="W7XF61"/>
<proteinExistence type="predicted"/>
<dbReference type="RefSeq" id="XP_012651029.1">
    <property type="nucleotide sequence ID" value="XM_012795575.1"/>
</dbReference>
<dbReference type="AlphaFoldDB" id="W7XF61"/>
<dbReference type="KEGG" id="tet:TTHERM_001558033"/>
<protein>
    <submittedName>
        <fullName evidence="1">Uncharacterized protein</fullName>
    </submittedName>
</protein>
<dbReference type="Proteomes" id="UP000009168">
    <property type="component" value="Unassembled WGS sequence"/>
</dbReference>
<gene>
    <name evidence="1" type="ORF">TTHERM_001558033</name>
</gene>
<name>W7XF61_TETTS</name>